<keyword evidence="6" id="KW-0378">Hydrolase</keyword>
<dbReference type="InterPro" id="IPR027417">
    <property type="entry name" value="P-loop_NTPase"/>
</dbReference>
<dbReference type="InterPro" id="IPR017871">
    <property type="entry name" value="ABC_transporter-like_CS"/>
</dbReference>
<dbReference type="PROSITE" id="PS50893">
    <property type="entry name" value="ABC_TRANSPORTER_2"/>
    <property type="match status" value="1"/>
</dbReference>
<dbReference type="Proteomes" id="UP000433050">
    <property type="component" value="Unassembled WGS sequence"/>
</dbReference>
<reference evidence="6 7" key="1">
    <citation type="submission" date="2019-12" db="EMBL/GenBank/DDBJ databases">
        <authorList>
            <person name="Reyes-Prieto M."/>
        </authorList>
    </citation>
    <scope>NUCLEOTIDE SEQUENCE [LARGE SCALE GENOMIC DNA]</scope>
    <source>
        <strain evidence="6">HF14-78462</strain>
    </source>
</reference>
<dbReference type="EMBL" id="CACSAS010000001">
    <property type="protein sequence ID" value="CAA0092803.1"/>
    <property type="molecule type" value="Genomic_DNA"/>
</dbReference>
<comment type="similarity">
    <text evidence="1">Belongs to the ABC transporter superfamily.</text>
</comment>
<gene>
    <name evidence="6" type="primary">potA_3</name>
    <name evidence="6" type="ORF">STARVERO_01520</name>
</gene>
<dbReference type="EC" id="3.6.3.31" evidence="6"/>
<dbReference type="GO" id="GO:0005524">
    <property type="term" value="F:ATP binding"/>
    <property type="evidence" value="ECO:0007669"/>
    <property type="project" value="UniProtKB-KW"/>
</dbReference>
<dbReference type="GO" id="GO:0016887">
    <property type="term" value="F:ATP hydrolysis activity"/>
    <property type="evidence" value="ECO:0007669"/>
    <property type="project" value="InterPro"/>
</dbReference>
<evidence type="ECO:0000313" key="6">
    <source>
        <dbReference type="EMBL" id="CAA0092803.1"/>
    </source>
</evidence>
<dbReference type="FunFam" id="3.40.50.300:FF:000425">
    <property type="entry name" value="Probable ABC transporter, ATP-binding subunit"/>
    <property type="match status" value="1"/>
</dbReference>
<proteinExistence type="inferred from homology"/>
<dbReference type="GO" id="GO:0015697">
    <property type="term" value="P:quaternary ammonium group transport"/>
    <property type="evidence" value="ECO:0007669"/>
    <property type="project" value="UniProtKB-ARBA"/>
</dbReference>
<dbReference type="Pfam" id="PF00005">
    <property type="entry name" value="ABC_tran"/>
    <property type="match status" value="1"/>
</dbReference>
<keyword evidence="2" id="KW-0813">Transport</keyword>
<evidence type="ECO:0000259" key="5">
    <source>
        <dbReference type="PROSITE" id="PS50893"/>
    </source>
</evidence>
<dbReference type="SMART" id="SM00382">
    <property type="entry name" value="AAA"/>
    <property type="match status" value="1"/>
</dbReference>
<dbReference type="GO" id="GO:0043190">
    <property type="term" value="C:ATP-binding cassette (ABC) transporter complex"/>
    <property type="evidence" value="ECO:0007669"/>
    <property type="project" value="InterPro"/>
</dbReference>
<dbReference type="InterPro" id="IPR013611">
    <property type="entry name" value="Transp-assoc_OB_typ2"/>
</dbReference>
<keyword evidence="7" id="KW-1185">Reference proteome</keyword>
<feature type="domain" description="ABC transporter" evidence="5">
    <location>
        <begin position="20"/>
        <end position="251"/>
    </location>
</feature>
<dbReference type="SUPFAM" id="SSF52540">
    <property type="entry name" value="P-loop containing nucleoside triphosphate hydrolases"/>
    <property type="match status" value="1"/>
</dbReference>
<evidence type="ECO:0000256" key="3">
    <source>
        <dbReference type="ARBA" id="ARBA00022741"/>
    </source>
</evidence>
<dbReference type="PANTHER" id="PTHR42781">
    <property type="entry name" value="SPERMIDINE/PUTRESCINE IMPORT ATP-BINDING PROTEIN POTA"/>
    <property type="match status" value="1"/>
</dbReference>
<protein>
    <submittedName>
        <fullName evidence="6">Spermidine/putrescine import ATP-binding protein PotA</fullName>
        <ecNumber evidence="6">3.6.3.31</ecNumber>
    </submittedName>
</protein>
<dbReference type="InterPro" id="IPR003439">
    <property type="entry name" value="ABC_transporter-like_ATP-bd"/>
</dbReference>
<evidence type="ECO:0000256" key="1">
    <source>
        <dbReference type="ARBA" id="ARBA00005417"/>
    </source>
</evidence>
<dbReference type="PANTHER" id="PTHR42781:SF4">
    <property type="entry name" value="SPERMIDINE_PUTRESCINE IMPORT ATP-BINDING PROTEIN POTA"/>
    <property type="match status" value="1"/>
</dbReference>
<dbReference type="RefSeq" id="WP_159598425.1">
    <property type="nucleotide sequence ID" value="NZ_CACSAS010000001.1"/>
</dbReference>
<dbReference type="Gene3D" id="3.40.50.300">
    <property type="entry name" value="P-loop containing nucleotide triphosphate hydrolases"/>
    <property type="match status" value="1"/>
</dbReference>
<keyword evidence="3" id="KW-0547">Nucleotide-binding</keyword>
<keyword evidence="4 6" id="KW-0067">ATP-binding</keyword>
<dbReference type="InterPro" id="IPR003593">
    <property type="entry name" value="AAA+_ATPase"/>
</dbReference>
<dbReference type="Pfam" id="PF08402">
    <property type="entry name" value="TOBE_2"/>
    <property type="match status" value="1"/>
</dbReference>
<dbReference type="SUPFAM" id="SSF50331">
    <property type="entry name" value="MOP-like"/>
    <property type="match status" value="1"/>
</dbReference>
<evidence type="ECO:0000313" key="7">
    <source>
        <dbReference type="Proteomes" id="UP000433050"/>
    </source>
</evidence>
<dbReference type="GO" id="GO:0022857">
    <property type="term" value="F:transmembrane transporter activity"/>
    <property type="evidence" value="ECO:0007669"/>
    <property type="project" value="InterPro"/>
</dbReference>
<evidence type="ECO:0000256" key="2">
    <source>
        <dbReference type="ARBA" id="ARBA00022448"/>
    </source>
</evidence>
<dbReference type="AlphaFoldDB" id="A0A5S9NQQ0"/>
<dbReference type="PROSITE" id="PS00211">
    <property type="entry name" value="ABC_TRANSPORTER_1"/>
    <property type="match status" value="1"/>
</dbReference>
<organism evidence="6 7">
    <name type="scientific">Starkeya nomas</name>
    <dbReference type="NCBI Taxonomy" id="2666134"/>
    <lineage>
        <taxon>Bacteria</taxon>
        <taxon>Pseudomonadati</taxon>
        <taxon>Pseudomonadota</taxon>
        <taxon>Alphaproteobacteria</taxon>
        <taxon>Hyphomicrobiales</taxon>
        <taxon>Xanthobacteraceae</taxon>
        <taxon>Starkeya</taxon>
    </lineage>
</organism>
<evidence type="ECO:0000256" key="4">
    <source>
        <dbReference type="ARBA" id="ARBA00022840"/>
    </source>
</evidence>
<dbReference type="InterPro" id="IPR050093">
    <property type="entry name" value="ABC_SmlMolc_Importer"/>
</dbReference>
<name>A0A5S9NQQ0_9HYPH</name>
<sequence length="374" mass="40883">MLQTSPTETALVEAPPKPILQLVGVRKTFGGFTAVEGIDLDVRAGEFLTIVGPSGSGKTTLLRMLAGMDTPSEGNITLHGELINDVPPNRRPTCLVFQSLALFPHKSVGENIAFPLKVKGVDAAARKARALELMRVVRLPESYFDKNVMKCSGGERQRVALARAFAYDPEVLFFDEPLSALDYKLKKALEKELKDLHRETGKTFIYITHSLEEAMVMSDRIGVMRAGRLVQVGTPEEIYGAPVDRFVCEFVGEVNTIKVGRGTDGVWSGRDVPGTFQVAPPRNGVATDEAFIVVRPEFMRFLGPGDTADNRLEGTVYNEYSLGSRIQYQVRVETKGAGEKVMLVELSRARALAPSADPHVTLGWDAADAFTLEG</sequence>
<accession>A0A5S9NQQ0</accession>
<dbReference type="InterPro" id="IPR008995">
    <property type="entry name" value="Mo/tungstate-bd_C_term_dom"/>
</dbReference>